<feature type="non-terminal residue" evidence="5">
    <location>
        <position position="93"/>
    </location>
</feature>
<evidence type="ECO:0000313" key="5">
    <source>
        <dbReference type="EMBL" id="QQP53798.1"/>
    </source>
</evidence>
<protein>
    <recommendedName>
        <fullName evidence="7">ADAMTS cysteine-rich domain-containing protein</fullName>
    </recommendedName>
</protein>
<keyword evidence="2" id="KW-0964">Secreted</keyword>
<dbReference type="SUPFAM" id="SSF82895">
    <property type="entry name" value="TSP-1 type 1 repeat"/>
    <property type="match status" value="1"/>
</dbReference>
<dbReference type="EMBL" id="CP045893">
    <property type="protein sequence ID" value="QQP53798.1"/>
    <property type="molecule type" value="Genomic_DNA"/>
</dbReference>
<dbReference type="FunFam" id="2.20.100.10:FF:000005">
    <property type="entry name" value="ADAM metallopeptidase with thrombospondin type 1 motif 9"/>
    <property type="match status" value="1"/>
</dbReference>
<gene>
    <name evidence="5" type="ORF">FKW44_006405</name>
</gene>
<organism evidence="5 6">
    <name type="scientific">Caligus rogercresseyi</name>
    <name type="common">Sea louse</name>
    <dbReference type="NCBI Taxonomy" id="217165"/>
    <lineage>
        <taxon>Eukaryota</taxon>
        <taxon>Metazoa</taxon>
        <taxon>Ecdysozoa</taxon>
        <taxon>Arthropoda</taxon>
        <taxon>Crustacea</taxon>
        <taxon>Multicrustacea</taxon>
        <taxon>Hexanauplia</taxon>
        <taxon>Copepoda</taxon>
        <taxon>Siphonostomatoida</taxon>
        <taxon>Caligidae</taxon>
        <taxon>Caligus</taxon>
    </lineage>
</organism>
<name>A0A7T8KDE4_CALRO</name>
<dbReference type="PROSITE" id="PS50092">
    <property type="entry name" value="TSP1"/>
    <property type="match status" value="1"/>
</dbReference>
<dbReference type="Gene3D" id="2.20.100.10">
    <property type="entry name" value="Thrombospondin type-1 (TSP1) repeat"/>
    <property type="match status" value="1"/>
</dbReference>
<accession>A0A7T8KDE4</accession>
<dbReference type="Pfam" id="PF19030">
    <property type="entry name" value="TSP1_ADAMTS"/>
    <property type="match status" value="1"/>
</dbReference>
<comment type="subcellular location">
    <subcellularLocation>
        <location evidence="1">Secreted</location>
    </subcellularLocation>
</comment>
<reference evidence="6" key="1">
    <citation type="submission" date="2021-01" db="EMBL/GenBank/DDBJ databases">
        <title>Caligus Genome Assembly.</title>
        <authorList>
            <person name="Gallardo-Escarate C."/>
        </authorList>
    </citation>
    <scope>NUCLEOTIDE SEQUENCE [LARGE SCALE GENOMIC DNA]</scope>
</reference>
<proteinExistence type="predicted"/>
<keyword evidence="3" id="KW-0732">Signal</keyword>
<sequence>KVGCDLKLDSETKVDACGVCGGNGTSCQDSKAIFMWEETPLSHCSVPCGGGFMMARSICVNARTKARVLEDLCDSRSRPGERMAPCNQEACPA</sequence>
<evidence type="ECO:0000256" key="1">
    <source>
        <dbReference type="ARBA" id="ARBA00004613"/>
    </source>
</evidence>
<evidence type="ECO:0000313" key="6">
    <source>
        <dbReference type="Proteomes" id="UP000595437"/>
    </source>
</evidence>
<evidence type="ECO:0008006" key="7">
    <source>
        <dbReference type="Google" id="ProtNLM"/>
    </source>
</evidence>
<dbReference type="GO" id="GO:0005576">
    <property type="term" value="C:extracellular region"/>
    <property type="evidence" value="ECO:0007669"/>
    <property type="project" value="UniProtKB-SubCell"/>
</dbReference>
<evidence type="ECO:0000256" key="4">
    <source>
        <dbReference type="ARBA" id="ARBA00022737"/>
    </source>
</evidence>
<dbReference type="OrthoDB" id="5948003at2759"/>
<dbReference type="AlphaFoldDB" id="A0A7T8KDE4"/>
<evidence type="ECO:0000256" key="2">
    <source>
        <dbReference type="ARBA" id="ARBA00022525"/>
    </source>
</evidence>
<keyword evidence="4" id="KW-0677">Repeat</keyword>
<keyword evidence="6" id="KW-1185">Reference proteome</keyword>
<dbReference type="InterPro" id="IPR036383">
    <property type="entry name" value="TSP1_rpt_sf"/>
</dbReference>
<dbReference type="InterPro" id="IPR000884">
    <property type="entry name" value="TSP1_rpt"/>
</dbReference>
<dbReference type="Proteomes" id="UP000595437">
    <property type="component" value="Chromosome 4"/>
</dbReference>
<feature type="non-terminal residue" evidence="5">
    <location>
        <position position="1"/>
    </location>
</feature>
<evidence type="ECO:0000256" key="3">
    <source>
        <dbReference type="ARBA" id="ARBA00022729"/>
    </source>
</evidence>